<keyword evidence="1 5" id="KW-0547">Nucleotide-binding</keyword>
<keyword evidence="2 5" id="KW-0378">Hydrolase</keyword>
<dbReference type="InterPro" id="IPR027785">
    <property type="entry name" value="UvrD-like_helicase_C"/>
</dbReference>
<dbReference type="GO" id="GO:0005524">
    <property type="term" value="F:ATP binding"/>
    <property type="evidence" value="ECO:0007669"/>
    <property type="project" value="UniProtKB-UniRule"/>
</dbReference>
<organism evidence="8 9">
    <name type="scientific">Paractinoplanes atraurantiacus</name>
    <dbReference type="NCBI Taxonomy" id="1036182"/>
    <lineage>
        <taxon>Bacteria</taxon>
        <taxon>Bacillati</taxon>
        <taxon>Actinomycetota</taxon>
        <taxon>Actinomycetes</taxon>
        <taxon>Micromonosporales</taxon>
        <taxon>Micromonosporaceae</taxon>
        <taxon>Paractinoplanes</taxon>
    </lineage>
</organism>
<dbReference type="SUPFAM" id="SSF52540">
    <property type="entry name" value="P-loop containing nucleoside triphosphate hydrolases"/>
    <property type="match status" value="1"/>
</dbReference>
<proteinExistence type="predicted"/>
<dbReference type="InterPro" id="IPR000212">
    <property type="entry name" value="DNA_helicase_UvrD/REP"/>
</dbReference>
<accession>A0A285K073</accession>
<evidence type="ECO:0000256" key="2">
    <source>
        <dbReference type="ARBA" id="ARBA00022801"/>
    </source>
</evidence>
<dbReference type="PROSITE" id="PS51198">
    <property type="entry name" value="UVRD_HELICASE_ATP_BIND"/>
    <property type="match status" value="1"/>
</dbReference>
<dbReference type="GO" id="GO:0043138">
    <property type="term" value="F:3'-5' DNA helicase activity"/>
    <property type="evidence" value="ECO:0007669"/>
    <property type="project" value="TreeGrafter"/>
</dbReference>
<dbReference type="Pfam" id="PF13538">
    <property type="entry name" value="UvrD_C_2"/>
    <property type="match status" value="1"/>
</dbReference>
<dbReference type="GO" id="GO:0003677">
    <property type="term" value="F:DNA binding"/>
    <property type="evidence" value="ECO:0007669"/>
    <property type="project" value="InterPro"/>
</dbReference>
<dbReference type="GO" id="GO:0016787">
    <property type="term" value="F:hydrolase activity"/>
    <property type="evidence" value="ECO:0007669"/>
    <property type="project" value="UniProtKB-UniRule"/>
</dbReference>
<feature type="domain" description="UvrD-like helicase ATP-binding" evidence="7">
    <location>
        <begin position="52"/>
        <end position="378"/>
    </location>
</feature>
<evidence type="ECO:0000313" key="9">
    <source>
        <dbReference type="Proteomes" id="UP000219612"/>
    </source>
</evidence>
<evidence type="ECO:0000256" key="1">
    <source>
        <dbReference type="ARBA" id="ARBA00022741"/>
    </source>
</evidence>
<dbReference type="InterPro" id="IPR014016">
    <property type="entry name" value="UvrD-like_ATP-bd"/>
</dbReference>
<dbReference type="GO" id="GO:0000725">
    <property type="term" value="P:recombinational repair"/>
    <property type="evidence" value="ECO:0007669"/>
    <property type="project" value="TreeGrafter"/>
</dbReference>
<protein>
    <submittedName>
        <fullName evidence="8">DNA helicase IV</fullName>
    </submittedName>
</protein>
<dbReference type="PANTHER" id="PTHR11070">
    <property type="entry name" value="UVRD / RECB / PCRA DNA HELICASE FAMILY MEMBER"/>
    <property type="match status" value="1"/>
</dbReference>
<feature type="region of interest" description="Disordered" evidence="6">
    <location>
        <begin position="1"/>
        <end position="26"/>
    </location>
</feature>
<evidence type="ECO:0000256" key="6">
    <source>
        <dbReference type="SAM" id="MobiDB-lite"/>
    </source>
</evidence>
<gene>
    <name evidence="8" type="ORF">SAMN05421748_128112</name>
</gene>
<dbReference type="Proteomes" id="UP000219612">
    <property type="component" value="Unassembled WGS sequence"/>
</dbReference>
<evidence type="ECO:0000256" key="4">
    <source>
        <dbReference type="ARBA" id="ARBA00022840"/>
    </source>
</evidence>
<evidence type="ECO:0000313" key="8">
    <source>
        <dbReference type="EMBL" id="SNY65713.1"/>
    </source>
</evidence>
<evidence type="ECO:0000256" key="5">
    <source>
        <dbReference type="PROSITE-ProRule" id="PRU00560"/>
    </source>
</evidence>
<dbReference type="EMBL" id="OBDY01000028">
    <property type="protein sequence ID" value="SNY65713.1"/>
    <property type="molecule type" value="Genomic_DNA"/>
</dbReference>
<dbReference type="PANTHER" id="PTHR11070:SF45">
    <property type="entry name" value="DNA 3'-5' HELICASE"/>
    <property type="match status" value="1"/>
</dbReference>
<evidence type="ECO:0000256" key="3">
    <source>
        <dbReference type="ARBA" id="ARBA00022806"/>
    </source>
</evidence>
<name>A0A285K073_9ACTN</name>
<feature type="compositionally biased region" description="Pro residues" evidence="6">
    <location>
        <begin position="550"/>
        <end position="563"/>
    </location>
</feature>
<keyword evidence="9" id="KW-1185">Reference proteome</keyword>
<evidence type="ECO:0000259" key="7">
    <source>
        <dbReference type="PROSITE" id="PS51198"/>
    </source>
</evidence>
<reference evidence="8 9" key="1">
    <citation type="submission" date="2017-09" db="EMBL/GenBank/DDBJ databases">
        <authorList>
            <person name="Ehlers B."/>
            <person name="Leendertz F.H."/>
        </authorList>
    </citation>
    <scope>NUCLEOTIDE SEQUENCE [LARGE SCALE GENOMIC DNA]</scope>
    <source>
        <strain evidence="8 9">CGMCC 4.6857</strain>
    </source>
</reference>
<keyword evidence="3 5" id="KW-0347">Helicase</keyword>
<feature type="region of interest" description="Disordered" evidence="6">
    <location>
        <begin position="395"/>
        <end position="415"/>
    </location>
</feature>
<dbReference type="InterPro" id="IPR027417">
    <property type="entry name" value="P-loop_NTPase"/>
</dbReference>
<dbReference type="AlphaFoldDB" id="A0A285K073"/>
<feature type="region of interest" description="Disordered" evidence="6">
    <location>
        <begin position="529"/>
        <end position="563"/>
    </location>
</feature>
<dbReference type="Gene3D" id="3.40.50.300">
    <property type="entry name" value="P-loop containing nucleotide triphosphate hydrolases"/>
    <property type="match status" value="2"/>
</dbReference>
<keyword evidence="4 5" id="KW-0067">ATP-binding</keyword>
<dbReference type="GO" id="GO:0005829">
    <property type="term" value="C:cytosol"/>
    <property type="evidence" value="ECO:0007669"/>
    <property type="project" value="TreeGrafter"/>
</dbReference>
<feature type="compositionally biased region" description="Acidic residues" evidence="6">
    <location>
        <begin position="1"/>
        <end position="11"/>
    </location>
</feature>
<dbReference type="OrthoDB" id="3400185at2"/>
<dbReference type="Pfam" id="PF13245">
    <property type="entry name" value="AAA_19"/>
    <property type="match status" value="1"/>
</dbReference>
<sequence>MIGVDGGDEPESLARPAAARTEAELADAERADPLLAAVRRGTTEAGPDFVATIRAAQDELVRTPAESLLVIQGGPGTGKTITALRRVAWLLDDPGTKLSPAEVLVAGPSPAYAQESRTRLESWGHPGVVHHSIAGLLPRVATGRGESLYVTRLKGEARMAGLLSRALESREKGVPAGMPATVTVRGRAVTLDPAAVQRVIVTARASEATAGDRRRLLRAVLVADSPDPQLVLEAADLLAELIWPEFSAATFLSDLFASRDKLTAAAGEEFTDREVNALYRLPGDFGDADLALLDETEHLAGTEPDRFTLVVIDEAQDLSPMQLRALSRRSANGALTVVGDMAQSTGPWARDDWHEVLAHLPSPMPHVHRELRFGYRVPRQIFDLAAELLPTAAPSVQPPTTVREGPADPAISPVDPTERSAVVVAAAADHAAADRSVAIVCPPRCRDDIEALLNQEDLPWGTPPNAPAITLLSPHEAKGLEFDVAIVVEPGFIVDDDPRGHRLLYIALTRATAHLHLVGAPEDLPADFTSVSAPPAAPPPEPLEAAPTPVSSPPVVSAPPAPLDPAVREQIDMVAHALAETLLANLTPELWPVALDRLIELISPES</sequence>
<feature type="binding site" evidence="5">
    <location>
        <begin position="73"/>
        <end position="80"/>
    </location>
    <ligand>
        <name>ATP</name>
        <dbReference type="ChEBI" id="CHEBI:30616"/>
    </ligand>
</feature>